<feature type="compositionally biased region" description="Polar residues" evidence="1">
    <location>
        <begin position="1"/>
        <end position="21"/>
    </location>
</feature>
<proteinExistence type="predicted"/>
<name>A0A9P4HXX9_9PEZI</name>
<feature type="region of interest" description="Disordered" evidence="1">
    <location>
        <begin position="68"/>
        <end position="109"/>
    </location>
</feature>
<dbReference type="EMBL" id="ML978716">
    <property type="protein sequence ID" value="KAF2088511.1"/>
    <property type="molecule type" value="Genomic_DNA"/>
</dbReference>
<gene>
    <name evidence="2" type="ORF">K490DRAFT_64562</name>
</gene>
<reference evidence="2" key="1">
    <citation type="journal article" date="2020" name="Stud. Mycol.">
        <title>101 Dothideomycetes genomes: a test case for predicting lifestyles and emergence of pathogens.</title>
        <authorList>
            <person name="Haridas S."/>
            <person name="Albert R."/>
            <person name="Binder M."/>
            <person name="Bloem J."/>
            <person name="Labutti K."/>
            <person name="Salamov A."/>
            <person name="Andreopoulos B."/>
            <person name="Baker S."/>
            <person name="Barry K."/>
            <person name="Bills G."/>
            <person name="Bluhm B."/>
            <person name="Cannon C."/>
            <person name="Castanera R."/>
            <person name="Culley D."/>
            <person name="Daum C."/>
            <person name="Ezra D."/>
            <person name="Gonzalez J."/>
            <person name="Henrissat B."/>
            <person name="Kuo A."/>
            <person name="Liang C."/>
            <person name="Lipzen A."/>
            <person name="Lutzoni F."/>
            <person name="Magnuson J."/>
            <person name="Mondo S."/>
            <person name="Nolan M."/>
            <person name="Ohm R."/>
            <person name="Pangilinan J."/>
            <person name="Park H.-J."/>
            <person name="Ramirez L."/>
            <person name="Alfaro M."/>
            <person name="Sun H."/>
            <person name="Tritt A."/>
            <person name="Yoshinaga Y."/>
            <person name="Zwiers L.-H."/>
            <person name="Turgeon B."/>
            <person name="Goodwin S."/>
            <person name="Spatafora J."/>
            <person name="Crous P."/>
            <person name="Grigoriev I."/>
        </authorList>
    </citation>
    <scope>NUCLEOTIDE SEQUENCE</scope>
    <source>
        <strain evidence="2">CBS 121410</strain>
    </source>
</reference>
<feature type="region of interest" description="Disordered" evidence="1">
    <location>
        <begin position="1"/>
        <end position="43"/>
    </location>
</feature>
<accession>A0A9P4HXX9</accession>
<dbReference type="AlphaFoldDB" id="A0A9P4HXX9"/>
<organism evidence="2 3">
    <name type="scientific">Saccharata proteae CBS 121410</name>
    <dbReference type="NCBI Taxonomy" id="1314787"/>
    <lineage>
        <taxon>Eukaryota</taxon>
        <taxon>Fungi</taxon>
        <taxon>Dikarya</taxon>
        <taxon>Ascomycota</taxon>
        <taxon>Pezizomycotina</taxon>
        <taxon>Dothideomycetes</taxon>
        <taxon>Dothideomycetes incertae sedis</taxon>
        <taxon>Botryosphaeriales</taxon>
        <taxon>Saccharataceae</taxon>
        <taxon>Saccharata</taxon>
    </lineage>
</organism>
<evidence type="ECO:0000313" key="3">
    <source>
        <dbReference type="Proteomes" id="UP000799776"/>
    </source>
</evidence>
<evidence type="ECO:0000313" key="2">
    <source>
        <dbReference type="EMBL" id="KAF2088511.1"/>
    </source>
</evidence>
<sequence>MSDNLSYQNGLGEGSSFSKSNEPSRDVTGGENHGAIDTVHIGGESIGSEFTSFEFEFQSADSEAARELSKSEVSIRGLPASEGTTDQKIDICENSDEGSNDGDDYDASGKLHPNGIGPQEDRLPPLQDASWVISHIRATLASIWQHTEHFGNFYLEGIIDQSLRGYLMRLANLRERLTEALIMGAPQDTAFAGLVTVALRSVYVIGKMSRVWGLRVNKITHVAKEKVAKLMERMRKLLGEYRKKKSHKA</sequence>
<protein>
    <submittedName>
        <fullName evidence="2">Uncharacterized protein</fullName>
    </submittedName>
</protein>
<evidence type="ECO:0000256" key="1">
    <source>
        <dbReference type="SAM" id="MobiDB-lite"/>
    </source>
</evidence>
<feature type="compositionally biased region" description="Acidic residues" evidence="1">
    <location>
        <begin position="93"/>
        <end position="106"/>
    </location>
</feature>
<keyword evidence="3" id="KW-1185">Reference proteome</keyword>
<comment type="caution">
    <text evidence="2">The sequence shown here is derived from an EMBL/GenBank/DDBJ whole genome shotgun (WGS) entry which is preliminary data.</text>
</comment>
<dbReference type="Proteomes" id="UP000799776">
    <property type="component" value="Unassembled WGS sequence"/>
</dbReference>